<keyword evidence="4" id="KW-1185">Reference proteome</keyword>
<organism evidence="3 4">
    <name type="scientific">Streptomyces bambusae</name>
    <dbReference type="NCBI Taxonomy" id="1550616"/>
    <lineage>
        <taxon>Bacteria</taxon>
        <taxon>Bacillati</taxon>
        <taxon>Actinomycetota</taxon>
        <taxon>Actinomycetes</taxon>
        <taxon>Kitasatosporales</taxon>
        <taxon>Streptomycetaceae</taxon>
        <taxon>Streptomyces</taxon>
    </lineage>
</organism>
<feature type="compositionally biased region" description="Low complexity" evidence="1">
    <location>
        <begin position="279"/>
        <end position="303"/>
    </location>
</feature>
<dbReference type="Proteomes" id="UP000812013">
    <property type="component" value="Unassembled WGS sequence"/>
</dbReference>
<accession>A0ABS6ZGB8</accession>
<sequence length="399" mass="43241">MPSPSPVSPPAPVPSPAPAPVASPAPDRTFALVVGIERYGAGPAWDLPGPAGDALRFRDWLLRGGVPDRNILLCLAPLADPGVPYRPADHDTLRRLVVSQLHALDGELLWVWWGGHGVLDQAERLRLFCADATTADKRNLDLESMRTTLASDALPGFGRQIWVVDACQTFEEEYGFHHTLPSESLPRGRRAQTHHQTLLLAAARGQRAANDPGRGTGLFSDSVLDALAGSPGPWLDPEDLFREARDRIERLRAERRTEQLPALWLHGPRRTEHVPAPAPAAAQSPSGPSASPGSGARPAAGGAVRTPMEQLLAALLAYPMMTDPEERQTMVSELGTRSVERMRRNSKPRADLIGIVRALSDRPGELWLLYDAVTLLDDDETRAAELRAAVRAYAGARPA</sequence>
<dbReference type="Gene3D" id="3.40.50.1460">
    <property type="match status" value="1"/>
</dbReference>
<evidence type="ECO:0000313" key="3">
    <source>
        <dbReference type="EMBL" id="MBW5486790.1"/>
    </source>
</evidence>
<gene>
    <name evidence="3" type="ORF">GPJ59_34365</name>
</gene>
<proteinExistence type="predicted"/>
<feature type="region of interest" description="Disordered" evidence="1">
    <location>
        <begin position="268"/>
        <end position="303"/>
    </location>
</feature>
<evidence type="ECO:0000259" key="2">
    <source>
        <dbReference type="Pfam" id="PF19956"/>
    </source>
</evidence>
<evidence type="ECO:0000256" key="1">
    <source>
        <dbReference type="SAM" id="MobiDB-lite"/>
    </source>
</evidence>
<dbReference type="EMBL" id="WTFF01000484">
    <property type="protein sequence ID" value="MBW5486790.1"/>
    <property type="molecule type" value="Genomic_DNA"/>
</dbReference>
<comment type="caution">
    <text evidence="3">The sequence shown here is derived from an EMBL/GenBank/DDBJ whole genome shotgun (WGS) entry which is preliminary data.</text>
</comment>
<protein>
    <submittedName>
        <fullName evidence="3">Caspase family protein</fullName>
    </submittedName>
</protein>
<evidence type="ECO:0000313" key="4">
    <source>
        <dbReference type="Proteomes" id="UP000812013"/>
    </source>
</evidence>
<reference evidence="3 4" key="1">
    <citation type="submission" date="2019-12" db="EMBL/GenBank/DDBJ databases">
        <title>Genome sequence of Streptomyces bambusae.</title>
        <authorList>
            <person name="Bansal K."/>
            <person name="Choksket S."/>
            <person name="Korpole S."/>
            <person name="Patil P.B."/>
        </authorList>
    </citation>
    <scope>NUCLEOTIDE SEQUENCE [LARGE SCALE GENOMIC DNA]</scope>
    <source>
        <strain evidence="3 4">SK60</strain>
    </source>
</reference>
<feature type="region of interest" description="Disordered" evidence="1">
    <location>
        <begin position="1"/>
        <end position="22"/>
    </location>
</feature>
<dbReference type="InterPro" id="IPR045431">
    <property type="entry name" value="EAD2"/>
</dbReference>
<dbReference type="Pfam" id="PF19956">
    <property type="entry name" value="EAD2"/>
    <property type="match status" value="1"/>
</dbReference>
<feature type="domain" description="Effector-associated" evidence="2">
    <location>
        <begin position="314"/>
        <end position="390"/>
    </location>
</feature>
<name>A0ABS6ZGB8_9ACTN</name>